<dbReference type="AlphaFoldDB" id="A0A381UCN3"/>
<evidence type="ECO:0000313" key="1">
    <source>
        <dbReference type="EMBL" id="SVA25982.1"/>
    </source>
</evidence>
<sequence>MTNYDSLDHGKKQDLKNQLIKYATSFGGKNHFLCLIEALRLAHPHPLMAKGACFRFNKGIIKWEKVIFKEKVNLLITLIRDNDRNNNLMPKEGDRNYKTVINLLRTIGPMKFEVRPKNSKDGDGFILRPIEIIDNNTCRINFMFEVLFFLPIQLIKKIFVGPMKTS</sequence>
<protein>
    <submittedName>
        <fullName evidence="1">Uncharacterized protein</fullName>
    </submittedName>
</protein>
<accession>A0A381UCN3</accession>
<organism evidence="1">
    <name type="scientific">marine metagenome</name>
    <dbReference type="NCBI Taxonomy" id="408172"/>
    <lineage>
        <taxon>unclassified sequences</taxon>
        <taxon>metagenomes</taxon>
        <taxon>ecological metagenomes</taxon>
    </lineage>
</organism>
<proteinExistence type="predicted"/>
<reference evidence="1" key="1">
    <citation type="submission" date="2018-05" db="EMBL/GenBank/DDBJ databases">
        <authorList>
            <person name="Lanie J.A."/>
            <person name="Ng W.-L."/>
            <person name="Kazmierczak K.M."/>
            <person name="Andrzejewski T.M."/>
            <person name="Davidsen T.M."/>
            <person name="Wayne K.J."/>
            <person name="Tettelin H."/>
            <person name="Glass J.I."/>
            <person name="Rusch D."/>
            <person name="Podicherti R."/>
            <person name="Tsui H.-C.T."/>
            <person name="Winkler M.E."/>
        </authorList>
    </citation>
    <scope>NUCLEOTIDE SEQUENCE</scope>
</reference>
<gene>
    <name evidence="1" type="ORF">METZ01_LOCUS78836</name>
</gene>
<dbReference type="EMBL" id="UINC01006182">
    <property type="protein sequence ID" value="SVA25982.1"/>
    <property type="molecule type" value="Genomic_DNA"/>
</dbReference>
<name>A0A381UCN3_9ZZZZ</name>